<reference evidence="1" key="1">
    <citation type="submission" date="2022-07" db="EMBL/GenBank/DDBJ databases">
        <title>Genome Sequence of Lecanicillium saksenae.</title>
        <authorList>
            <person name="Buettner E."/>
        </authorList>
    </citation>
    <scope>NUCLEOTIDE SEQUENCE</scope>
    <source>
        <strain evidence="1">VT-O1</strain>
    </source>
</reference>
<evidence type="ECO:0000313" key="1">
    <source>
        <dbReference type="EMBL" id="KAJ3494968.1"/>
    </source>
</evidence>
<dbReference type="Proteomes" id="UP001148737">
    <property type="component" value="Unassembled WGS sequence"/>
</dbReference>
<protein>
    <submittedName>
        <fullName evidence="1">Uncharacterized protein</fullName>
    </submittedName>
</protein>
<name>A0ACC1QZ28_9HYPO</name>
<gene>
    <name evidence="1" type="ORF">NLG97_g3734</name>
</gene>
<comment type="caution">
    <text evidence="1">The sequence shown here is derived from an EMBL/GenBank/DDBJ whole genome shotgun (WGS) entry which is preliminary data.</text>
</comment>
<keyword evidence="2" id="KW-1185">Reference proteome</keyword>
<proteinExistence type="predicted"/>
<accession>A0ACC1QZ28</accession>
<dbReference type="EMBL" id="JANAKD010000327">
    <property type="protein sequence ID" value="KAJ3494968.1"/>
    <property type="molecule type" value="Genomic_DNA"/>
</dbReference>
<sequence length="154" mass="16749">MTSDLQGASPGHGQELTDELHPHLELDRTMVHVPQIKPGDFVAWHCDTIHAVDKLHQGKSDSSVLYIPICPVTALNAQYVVRQREAWRDGTPGPDFPGGEGEARHEGRPTDGMLRRWAGSDALRSMGLEKLVPSAGATPGQREVVKQANAILGF</sequence>
<organism evidence="1 2">
    <name type="scientific">Lecanicillium saksenae</name>
    <dbReference type="NCBI Taxonomy" id="468837"/>
    <lineage>
        <taxon>Eukaryota</taxon>
        <taxon>Fungi</taxon>
        <taxon>Dikarya</taxon>
        <taxon>Ascomycota</taxon>
        <taxon>Pezizomycotina</taxon>
        <taxon>Sordariomycetes</taxon>
        <taxon>Hypocreomycetidae</taxon>
        <taxon>Hypocreales</taxon>
        <taxon>Cordycipitaceae</taxon>
        <taxon>Lecanicillium</taxon>
    </lineage>
</organism>
<evidence type="ECO:0000313" key="2">
    <source>
        <dbReference type="Proteomes" id="UP001148737"/>
    </source>
</evidence>